<comment type="similarity">
    <text evidence="1">Belongs to the short-chain dehydrogenases/reductases (SDR) family.</text>
</comment>
<dbReference type="InterPro" id="IPR036291">
    <property type="entry name" value="NAD(P)-bd_dom_sf"/>
</dbReference>
<dbReference type="PANTHER" id="PTHR43391">
    <property type="entry name" value="RETINOL DEHYDROGENASE-RELATED"/>
    <property type="match status" value="1"/>
</dbReference>
<proteinExistence type="inferred from homology"/>
<protein>
    <submittedName>
        <fullName evidence="3">Uncharacterized protein</fullName>
    </submittedName>
</protein>
<sequence length="150" mass="15581">MPAGSTHALDVADRAGVAALPDAVIAAHGQIDGLLNIAGIIQRFVPFAELDYLDIEKVMDVNFWGVVNTCKAFLPVLLTRPEAAIVNVSSMGGFAPVPGQTIYGASKAAVKLFTEGLYAELRTTPVAVTVVFPGAVSPSPRPSRGPGRPA</sequence>
<accession>A0ABP4X9H2</accession>
<organism evidence="3 4">
    <name type="scientific">Nostocoides vanveenii</name>
    <dbReference type="NCBI Taxonomy" id="330835"/>
    <lineage>
        <taxon>Bacteria</taxon>
        <taxon>Bacillati</taxon>
        <taxon>Actinomycetota</taxon>
        <taxon>Actinomycetes</taxon>
        <taxon>Micrococcales</taxon>
        <taxon>Intrasporangiaceae</taxon>
        <taxon>Nostocoides</taxon>
    </lineage>
</organism>
<dbReference type="Pfam" id="PF00106">
    <property type="entry name" value="adh_short"/>
    <property type="match status" value="1"/>
</dbReference>
<dbReference type="PANTHER" id="PTHR43391:SF82">
    <property type="entry name" value="OXIDOREDUCTASE SADH-RELATED"/>
    <property type="match status" value="1"/>
</dbReference>
<comment type="caution">
    <text evidence="3">The sequence shown here is derived from an EMBL/GenBank/DDBJ whole genome shotgun (WGS) entry which is preliminary data.</text>
</comment>
<dbReference type="EMBL" id="BAAAPN010000098">
    <property type="protein sequence ID" value="GAA1773303.1"/>
    <property type="molecule type" value="Genomic_DNA"/>
</dbReference>
<name>A0ABP4X9H2_9MICO</name>
<dbReference type="InterPro" id="IPR002347">
    <property type="entry name" value="SDR_fam"/>
</dbReference>
<reference evidence="4" key="1">
    <citation type="journal article" date="2019" name="Int. J. Syst. Evol. Microbiol.">
        <title>The Global Catalogue of Microorganisms (GCM) 10K type strain sequencing project: providing services to taxonomists for standard genome sequencing and annotation.</title>
        <authorList>
            <consortium name="The Broad Institute Genomics Platform"/>
            <consortium name="The Broad Institute Genome Sequencing Center for Infectious Disease"/>
            <person name="Wu L."/>
            <person name="Ma J."/>
        </authorList>
    </citation>
    <scope>NUCLEOTIDE SEQUENCE [LARGE SCALE GENOMIC DNA]</scope>
    <source>
        <strain evidence="4">JCM 15591</strain>
    </source>
</reference>
<keyword evidence="4" id="KW-1185">Reference proteome</keyword>
<keyword evidence="2" id="KW-0560">Oxidoreductase</keyword>
<dbReference type="SUPFAM" id="SSF51735">
    <property type="entry name" value="NAD(P)-binding Rossmann-fold domains"/>
    <property type="match status" value="1"/>
</dbReference>
<evidence type="ECO:0000256" key="2">
    <source>
        <dbReference type="ARBA" id="ARBA00023002"/>
    </source>
</evidence>
<dbReference type="PRINTS" id="PR00081">
    <property type="entry name" value="GDHRDH"/>
</dbReference>
<gene>
    <name evidence="3" type="ORF">GCM10009810_33120</name>
</gene>
<dbReference type="Gene3D" id="3.40.50.720">
    <property type="entry name" value="NAD(P)-binding Rossmann-like Domain"/>
    <property type="match status" value="1"/>
</dbReference>
<evidence type="ECO:0000313" key="3">
    <source>
        <dbReference type="EMBL" id="GAA1773303.1"/>
    </source>
</evidence>
<evidence type="ECO:0000256" key="1">
    <source>
        <dbReference type="ARBA" id="ARBA00006484"/>
    </source>
</evidence>
<evidence type="ECO:0000313" key="4">
    <source>
        <dbReference type="Proteomes" id="UP001501475"/>
    </source>
</evidence>
<dbReference type="PRINTS" id="PR00080">
    <property type="entry name" value="SDRFAMILY"/>
</dbReference>
<dbReference type="CDD" id="cd05233">
    <property type="entry name" value="SDR_c"/>
    <property type="match status" value="1"/>
</dbReference>
<dbReference type="Proteomes" id="UP001501475">
    <property type="component" value="Unassembled WGS sequence"/>
</dbReference>